<keyword evidence="4 9" id="KW-0479">Metal-binding</keyword>
<protein>
    <submittedName>
        <fullName evidence="12">Cytochrome P450</fullName>
    </submittedName>
</protein>
<dbReference type="GO" id="GO:0004497">
    <property type="term" value="F:monooxygenase activity"/>
    <property type="evidence" value="ECO:0007669"/>
    <property type="project" value="UniProtKB-KW"/>
</dbReference>
<comment type="subcellular location">
    <subcellularLocation>
        <location evidence="1">Membrane</location>
        <topology evidence="1">Single-pass membrane protein</topology>
    </subcellularLocation>
</comment>
<name>A0A5A7QVT7_STRAF</name>
<keyword evidence="8 11" id="KW-0472">Membrane</keyword>
<proteinExistence type="inferred from homology"/>
<dbReference type="PANTHER" id="PTHR47945">
    <property type="entry name" value="CYTOCHROME P450 84A1-RELATED"/>
    <property type="match status" value="1"/>
</dbReference>
<feature type="binding site" description="axial binding residue" evidence="9">
    <location>
        <position position="456"/>
    </location>
    <ligand>
        <name>heme</name>
        <dbReference type="ChEBI" id="CHEBI:30413"/>
    </ligand>
    <ligandPart>
        <name>Fe</name>
        <dbReference type="ChEBI" id="CHEBI:18248"/>
    </ligandPart>
</feature>
<dbReference type="AlphaFoldDB" id="A0A5A7QVT7"/>
<evidence type="ECO:0000256" key="1">
    <source>
        <dbReference type="ARBA" id="ARBA00004167"/>
    </source>
</evidence>
<dbReference type="CDD" id="cd11072">
    <property type="entry name" value="CYP71-like"/>
    <property type="match status" value="1"/>
</dbReference>
<dbReference type="InterPro" id="IPR036396">
    <property type="entry name" value="Cyt_P450_sf"/>
</dbReference>
<dbReference type="Gene3D" id="1.10.630.10">
    <property type="entry name" value="Cytochrome P450"/>
    <property type="match status" value="1"/>
</dbReference>
<dbReference type="FunFam" id="1.10.630.10:FF:000054">
    <property type="entry name" value="Cytochrome P450 84A1"/>
    <property type="match status" value="1"/>
</dbReference>
<feature type="transmembrane region" description="Helical" evidence="11">
    <location>
        <begin position="17"/>
        <end position="36"/>
    </location>
</feature>
<keyword evidence="6 10" id="KW-0560">Oxidoreductase</keyword>
<dbReference type="GO" id="GO:0016020">
    <property type="term" value="C:membrane"/>
    <property type="evidence" value="ECO:0007669"/>
    <property type="project" value="UniProtKB-SubCell"/>
</dbReference>
<dbReference type="GO" id="GO:0005506">
    <property type="term" value="F:iron ion binding"/>
    <property type="evidence" value="ECO:0007669"/>
    <property type="project" value="InterPro"/>
</dbReference>
<dbReference type="PROSITE" id="PS00086">
    <property type="entry name" value="CYTOCHROME_P450"/>
    <property type="match status" value="1"/>
</dbReference>
<keyword evidence="3 11" id="KW-0812">Transmembrane</keyword>
<dbReference type="InterPro" id="IPR017972">
    <property type="entry name" value="Cyt_P450_CS"/>
</dbReference>
<evidence type="ECO:0000256" key="9">
    <source>
        <dbReference type="PIRSR" id="PIRSR602401-1"/>
    </source>
</evidence>
<evidence type="ECO:0000256" key="6">
    <source>
        <dbReference type="ARBA" id="ARBA00023002"/>
    </source>
</evidence>
<evidence type="ECO:0000256" key="3">
    <source>
        <dbReference type="ARBA" id="ARBA00022692"/>
    </source>
</evidence>
<dbReference type="InterPro" id="IPR053062">
    <property type="entry name" value="CYP450_84A"/>
</dbReference>
<evidence type="ECO:0000256" key="11">
    <source>
        <dbReference type="SAM" id="Phobius"/>
    </source>
</evidence>
<dbReference type="SUPFAM" id="SSF48264">
    <property type="entry name" value="Cytochrome P450"/>
    <property type="match status" value="1"/>
</dbReference>
<keyword evidence="10" id="KW-0503">Monooxygenase</keyword>
<evidence type="ECO:0000256" key="5">
    <source>
        <dbReference type="ARBA" id="ARBA00022989"/>
    </source>
</evidence>
<dbReference type="OrthoDB" id="2789670at2759"/>
<gene>
    <name evidence="12" type="ORF">STAS_26222</name>
</gene>
<dbReference type="EMBL" id="BKCP01008404">
    <property type="protein sequence ID" value="GER49012.1"/>
    <property type="molecule type" value="Genomic_DNA"/>
</dbReference>
<dbReference type="Proteomes" id="UP000325081">
    <property type="component" value="Unassembled WGS sequence"/>
</dbReference>
<dbReference type="PRINTS" id="PR00463">
    <property type="entry name" value="EP450I"/>
</dbReference>
<keyword evidence="7 9" id="KW-0408">Iron</keyword>
<comment type="caution">
    <text evidence="12">The sequence shown here is derived from an EMBL/GenBank/DDBJ whole genome shotgun (WGS) entry which is preliminary data.</text>
</comment>
<dbReference type="GO" id="GO:0016705">
    <property type="term" value="F:oxidoreductase activity, acting on paired donors, with incorporation or reduction of molecular oxygen"/>
    <property type="evidence" value="ECO:0007669"/>
    <property type="project" value="InterPro"/>
</dbReference>
<dbReference type="InterPro" id="IPR001128">
    <property type="entry name" value="Cyt_P450"/>
</dbReference>
<accession>A0A5A7QVT7</accession>
<dbReference type="InterPro" id="IPR002401">
    <property type="entry name" value="Cyt_P450_E_grp-I"/>
</dbReference>
<evidence type="ECO:0000256" key="8">
    <source>
        <dbReference type="ARBA" id="ARBA00023136"/>
    </source>
</evidence>
<keyword evidence="13" id="KW-1185">Reference proteome</keyword>
<evidence type="ECO:0000313" key="13">
    <source>
        <dbReference type="Proteomes" id="UP000325081"/>
    </source>
</evidence>
<evidence type="ECO:0000256" key="4">
    <source>
        <dbReference type="ARBA" id="ARBA00022723"/>
    </source>
</evidence>
<keyword evidence="5 11" id="KW-1133">Transmembrane helix</keyword>
<evidence type="ECO:0000256" key="2">
    <source>
        <dbReference type="ARBA" id="ARBA00022617"/>
    </source>
</evidence>
<evidence type="ECO:0000313" key="12">
    <source>
        <dbReference type="EMBL" id="GER49012.1"/>
    </source>
</evidence>
<dbReference type="PRINTS" id="PR00385">
    <property type="entry name" value="P450"/>
</dbReference>
<organism evidence="12 13">
    <name type="scientific">Striga asiatica</name>
    <name type="common">Asiatic witchweed</name>
    <name type="synonym">Buchnera asiatica</name>
    <dbReference type="NCBI Taxonomy" id="4170"/>
    <lineage>
        <taxon>Eukaryota</taxon>
        <taxon>Viridiplantae</taxon>
        <taxon>Streptophyta</taxon>
        <taxon>Embryophyta</taxon>
        <taxon>Tracheophyta</taxon>
        <taxon>Spermatophyta</taxon>
        <taxon>Magnoliopsida</taxon>
        <taxon>eudicotyledons</taxon>
        <taxon>Gunneridae</taxon>
        <taxon>Pentapetalae</taxon>
        <taxon>asterids</taxon>
        <taxon>lamiids</taxon>
        <taxon>Lamiales</taxon>
        <taxon>Orobanchaceae</taxon>
        <taxon>Buchnereae</taxon>
        <taxon>Striga</taxon>
    </lineage>
</organism>
<dbReference type="PANTHER" id="PTHR47945:SF5">
    <property type="entry name" value="CYTOCHROME P450 84A1-RELATED"/>
    <property type="match status" value="1"/>
</dbReference>
<dbReference type="GO" id="GO:0020037">
    <property type="term" value="F:heme binding"/>
    <property type="evidence" value="ECO:0007669"/>
    <property type="project" value="InterPro"/>
</dbReference>
<reference evidence="13" key="1">
    <citation type="journal article" date="2019" name="Curr. Biol.">
        <title>Genome Sequence of Striga asiatica Provides Insight into the Evolution of Plant Parasitism.</title>
        <authorList>
            <person name="Yoshida S."/>
            <person name="Kim S."/>
            <person name="Wafula E.K."/>
            <person name="Tanskanen J."/>
            <person name="Kim Y.M."/>
            <person name="Honaas L."/>
            <person name="Yang Z."/>
            <person name="Spallek T."/>
            <person name="Conn C.E."/>
            <person name="Ichihashi Y."/>
            <person name="Cheong K."/>
            <person name="Cui S."/>
            <person name="Der J.P."/>
            <person name="Gundlach H."/>
            <person name="Jiao Y."/>
            <person name="Hori C."/>
            <person name="Ishida J.K."/>
            <person name="Kasahara H."/>
            <person name="Kiba T."/>
            <person name="Kim M.S."/>
            <person name="Koo N."/>
            <person name="Laohavisit A."/>
            <person name="Lee Y.H."/>
            <person name="Lumba S."/>
            <person name="McCourt P."/>
            <person name="Mortimer J.C."/>
            <person name="Mutuku J.M."/>
            <person name="Nomura T."/>
            <person name="Sasaki-Sekimoto Y."/>
            <person name="Seto Y."/>
            <person name="Wang Y."/>
            <person name="Wakatake T."/>
            <person name="Sakakibara H."/>
            <person name="Demura T."/>
            <person name="Yamaguchi S."/>
            <person name="Yoneyama K."/>
            <person name="Manabe R.I."/>
            <person name="Nelson D.C."/>
            <person name="Schulman A.H."/>
            <person name="Timko M.P."/>
            <person name="dePamphilis C.W."/>
            <person name="Choi D."/>
            <person name="Shirasu K."/>
        </authorList>
    </citation>
    <scope>NUCLEOTIDE SEQUENCE [LARGE SCALE GENOMIC DNA]</scope>
    <source>
        <strain evidence="13">cv. UVA1</strain>
    </source>
</reference>
<evidence type="ECO:0000256" key="10">
    <source>
        <dbReference type="RuleBase" id="RU000461"/>
    </source>
</evidence>
<comment type="cofactor">
    <cofactor evidence="9">
        <name>heme</name>
        <dbReference type="ChEBI" id="CHEBI:30413"/>
    </cofactor>
</comment>
<comment type="similarity">
    <text evidence="10">Belongs to the cytochrome P450 family.</text>
</comment>
<sequence>MENKIHALITLALDTKFPLPILFLIPLLILFTLSRYRAKRYPPGPSGWPVIGNMGMMGQLTHVGLAHLAKLYGGIFHLRLGSLHMIVVSSPDTAREVLQTHDSIFSNRPATAAIRYLTYDRADMAFAHYGPFWRQMRKLCVMKLFSRKRAESWASVRAEVDVMVRAVAEAAGSGRPVNVGELVFGLTRDVIYRAAFGSGSKEGPEEFIKILQEFSKLFGAFNVADFIPWLGWVDLQGLNGRLVRARDSLDRFIDTIIDEHMRKEKPVEPLDSDMVDELLAFYSDDQGKVSEAEDLKSSIKLTRNNIKAIIMDVMFGGTETVASAIEWTMSELMRSPEDLRKAQQELTDVVGLGRKVEEPDFEKLTYLRCCIKETLRLHPPIPLLLHETAADAVVSGYHVPAGSRVVVNAWAIARDEGAWEDAASFKPTRFLAGNGVPDYRGSDFEFIPFGSGRRSCPGMQLGLHALEMAVAHLLHCFDWELPGGMKPGDLDMGDVFGLTAPRATRLTAVPSTRLLCPLN</sequence>
<keyword evidence="2 9" id="KW-0349">Heme</keyword>
<dbReference type="Pfam" id="PF00067">
    <property type="entry name" value="p450"/>
    <property type="match status" value="1"/>
</dbReference>
<evidence type="ECO:0000256" key="7">
    <source>
        <dbReference type="ARBA" id="ARBA00023004"/>
    </source>
</evidence>